<dbReference type="EMBL" id="BAAAQX010000005">
    <property type="protein sequence ID" value="GAA2207165.1"/>
    <property type="molecule type" value="Genomic_DNA"/>
</dbReference>
<sequence>MTFYLLAVLACAPLVASALAKGWDWAWGERPRGILSTPVDHALTVVQALACLALVLSGAPAALLAVSGLYAVMGLAVLWLRARRGRADCGCWGRSRSGRLGYPLGFVNLALAAFAGAVAYLAEAAPGLAYLAQTPPGLAARVLVFGAMAVVLFHAMVIMPVYRPVLREYRLRADRYRPWFQGFPDLRPAERDA</sequence>
<evidence type="ECO:0000313" key="3">
    <source>
        <dbReference type="EMBL" id="GAA2207165.1"/>
    </source>
</evidence>
<proteinExistence type="predicted"/>
<comment type="caution">
    <text evidence="3">The sequence shown here is derived from an EMBL/GenBank/DDBJ whole genome shotgun (WGS) entry which is preliminary data.</text>
</comment>
<evidence type="ECO:0000256" key="1">
    <source>
        <dbReference type="SAM" id="Phobius"/>
    </source>
</evidence>
<evidence type="ECO:0000313" key="4">
    <source>
        <dbReference type="Proteomes" id="UP001499843"/>
    </source>
</evidence>
<evidence type="ECO:0000256" key="2">
    <source>
        <dbReference type="SAM" id="SignalP"/>
    </source>
</evidence>
<keyword evidence="1" id="KW-0812">Transmembrane</keyword>
<protein>
    <recommendedName>
        <fullName evidence="5">Methylamine utilization protein MauE</fullName>
    </recommendedName>
</protein>
<keyword evidence="2" id="KW-0732">Signal</keyword>
<accession>A0ABP5P5W0</accession>
<dbReference type="Proteomes" id="UP001499843">
    <property type="component" value="Unassembled WGS sequence"/>
</dbReference>
<feature type="transmembrane region" description="Helical" evidence="1">
    <location>
        <begin position="142"/>
        <end position="162"/>
    </location>
</feature>
<feature type="transmembrane region" description="Helical" evidence="1">
    <location>
        <begin position="46"/>
        <end position="79"/>
    </location>
</feature>
<feature type="chain" id="PRO_5047006057" description="Methylamine utilization protein MauE" evidence="2">
    <location>
        <begin position="21"/>
        <end position="193"/>
    </location>
</feature>
<keyword evidence="4" id="KW-1185">Reference proteome</keyword>
<gene>
    <name evidence="3" type="ORF">GCM10009850_026230</name>
</gene>
<reference evidence="4" key="1">
    <citation type="journal article" date="2019" name="Int. J. Syst. Evol. Microbiol.">
        <title>The Global Catalogue of Microorganisms (GCM) 10K type strain sequencing project: providing services to taxonomists for standard genome sequencing and annotation.</title>
        <authorList>
            <consortium name="The Broad Institute Genomics Platform"/>
            <consortium name="The Broad Institute Genome Sequencing Center for Infectious Disease"/>
            <person name="Wu L."/>
            <person name="Ma J."/>
        </authorList>
    </citation>
    <scope>NUCLEOTIDE SEQUENCE [LARGE SCALE GENOMIC DNA]</scope>
    <source>
        <strain evidence="4">JCM 16114</strain>
    </source>
</reference>
<feature type="signal peptide" evidence="2">
    <location>
        <begin position="1"/>
        <end position="20"/>
    </location>
</feature>
<evidence type="ECO:0008006" key="5">
    <source>
        <dbReference type="Google" id="ProtNLM"/>
    </source>
</evidence>
<name>A0ABP5P5W0_9ACTN</name>
<keyword evidence="1" id="KW-1133">Transmembrane helix</keyword>
<keyword evidence="1" id="KW-0472">Membrane</keyword>
<organism evidence="3 4">
    <name type="scientific">Nonomuraea monospora</name>
    <dbReference type="NCBI Taxonomy" id="568818"/>
    <lineage>
        <taxon>Bacteria</taxon>
        <taxon>Bacillati</taxon>
        <taxon>Actinomycetota</taxon>
        <taxon>Actinomycetes</taxon>
        <taxon>Streptosporangiales</taxon>
        <taxon>Streptosporangiaceae</taxon>
        <taxon>Nonomuraea</taxon>
    </lineage>
</organism>
<feature type="transmembrane region" description="Helical" evidence="1">
    <location>
        <begin position="100"/>
        <end position="122"/>
    </location>
</feature>